<reference evidence="1" key="1">
    <citation type="journal article" date="2015" name="Nature">
        <title>Complex archaea that bridge the gap between prokaryotes and eukaryotes.</title>
        <authorList>
            <person name="Spang A."/>
            <person name="Saw J.H."/>
            <person name="Jorgensen S.L."/>
            <person name="Zaremba-Niedzwiedzka K."/>
            <person name="Martijn J."/>
            <person name="Lind A.E."/>
            <person name="van Eijk R."/>
            <person name="Schleper C."/>
            <person name="Guy L."/>
            <person name="Ettema T.J."/>
        </authorList>
    </citation>
    <scope>NUCLEOTIDE SEQUENCE</scope>
</reference>
<dbReference type="AlphaFoldDB" id="A0A0F9X9W8"/>
<comment type="caution">
    <text evidence="1">The sequence shown here is derived from an EMBL/GenBank/DDBJ whole genome shotgun (WGS) entry which is preliminary data.</text>
</comment>
<sequence length="63" mass="6863">MMITDAKGRPVELRDFDAKHVVGVQIGSLGHKLWVCIDGVAVIRVNAPTIELVDQREPIGGIK</sequence>
<proteinExistence type="predicted"/>
<evidence type="ECO:0000313" key="1">
    <source>
        <dbReference type="EMBL" id="KKN88418.1"/>
    </source>
</evidence>
<name>A0A0F9X9W8_9ZZZZ</name>
<accession>A0A0F9X9W8</accession>
<gene>
    <name evidence="1" type="ORF">LCGC14_0249810</name>
</gene>
<protein>
    <submittedName>
        <fullName evidence="1">Uncharacterized protein</fullName>
    </submittedName>
</protein>
<organism evidence="1">
    <name type="scientific">marine sediment metagenome</name>
    <dbReference type="NCBI Taxonomy" id="412755"/>
    <lineage>
        <taxon>unclassified sequences</taxon>
        <taxon>metagenomes</taxon>
        <taxon>ecological metagenomes</taxon>
    </lineage>
</organism>
<dbReference type="EMBL" id="LAZR01000129">
    <property type="protein sequence ID" value="KKN88418.1"/>
    <property type="molecule type" value="Genomic_DNA"/>
</dbReference>